<dbReference type="InterPro" id="IPR001810">
    <property type="entry name" value="F-box_dom"/>
</dbReference>
<dbReference type="Pfam" id="PF12937">
    <property type="entry name" value="F-box-like"/>
    <property type="match status" value="1"/>
</dbReference>
<proteinExistence type="predicted"/>
<name>A0A163BG97_PHYB8</name>
<dbReference type="GeneID" id="28991020"/>
<dbReference type="OrthoDB" id="2221454at2759"/>
<dbReference type="AlphaFoldDB" id="A0A163BG97"/>
<evidence type="ECO:0000313" key="2">
    <source>
        <dbReference type="EMBL" id="OAD81391.1"/>
    </source>
</evidence>
<dbReference type="PROSITE" id="PS50181">
    <property type="entry name" value="FBOX"/>
    <property type="match status" value="1"/>
</dbReference>
<dbReference type="InterPro" id="IPR032675">
    <property type="entry name" value="LRR_dom_sf"/>
</dbReference>
<accession>A0A163BG97</accession>
<dbReference type="SUPFAM" id="SSF52047">
    <property type="entry name" value="RNI-like"/>
    <property type="match status" value="1"/>
</dbReference>
<dbReference type="SUPFAM" id="SSF81383">
    <property type="entry name" value="F-box domain"/>
    <property type="match status" value="1"/>
</dbReference>
<gene>
    <name evidence="2" type="ORF">PHYBLDRAFT_138941</name>
</gene>
<evidence type="ECO:0000259" key="1">
    <source>
        <dbReference type="PROSITE" id="PS50181"/>
    </source>
</evidence>
<organism evidence="2 3">
    <name type="scientific">Phycomyces blakesleeanus (strain ATCC 8743b / DSM 1359 / FGSC 10004 / NBRC 33097 / NRRL 1555)</name>
    <dbReference type="NCBI Taxonomy" id="763407"/>
    <lineage>
        <taxon>Eukaryota</taxon>
        <taxon>Fungi</taxon>
        <taxon>Fungi incertae sedis</taxon>
        <taxon>Mucoromycota</taxon>
        <taxon>Mucoromycotina</taxon>
        <taxon>Mucoromycetes</taxon>
        <taxon>Mucorales</taxon>
        <taxon>Phycomycetaceae</taxon>
        <taxon>Phycomyces</taxon>
    </lineage>
</organism>
<reference evidence="3" key="1">
    <citation type="submission" date="2015-06" db="EMBL/GenBank/DDBJ databases">
        <title>Expansion of signal transduction pathways in fungi by whole-genome duplication.</title>
        <authorList>
            <consortium name="DOE Joint Genome Institute"/>
            <person name="Corrochano L.M."/>
            <person name="Kuo A."/>
            <person name="Marcet-Houben M."/>
            <person name="Polaino S."/>
            <person name="Salamov A."/>
            <person name="Villalobos J.M."/>
            <person name="Alvarez M.I."/>
            <person name="Avalos J."/>
            <person name="Benito E.P."/>
            <person name="Benoit I."/>
            <person name="Burger G."/>
            <person name="Camino L.P."/>
            <person name="Canovas D."/>
            <person name="Cerda-Olmedo E."/>
            <person name="Cheng J.-F."/>
            <person name="Dominguez A."/>
            <person name="Elias M."/>
            <person name="Eslava A.P."/>
            <person name="Glaser F."/>
            <person name="Grimwood J."/>
            <person name="Gutierrez G."/>
            <person name="Heitman J."/>
            <person name="Henrissat B."/>
            <person name="Iturriaga E.A."/>
            <person name="Lang B.F."/>
            <person name="Lavin J.L."/>
            <person name="Lee S."/>
            <person name="Li W."/>
            <person name="Lindquist E."/>
            <person name="Lopez-Garcia S."/>
            <person name="Luque E.M."/>
            <person name="Marcos A.T."/>
            <person name="Martin J."/>
            <person name="McCluskey K."/>
            <person name="Medina H.R."/>
            <person name="Miralles-Duran A."/>
            <person name="Miyazaki A."/>
            <person name="Munoz-Torres E."/>
            <person name="Oguiza J.A."/>
            <person name="Ohm R."/>
            <person name="Olmedo M."/>
            <person name="Orejas M."/>
            <person name="Ortiz-Castellanos L."/>
            <person name="Pisabarro A.G."/>
            <person name="Rodriguez-Romero J."/>
            <person name="Ruiz-Herrera J."/>
            <person name="Ruiz-Vazquez R."/>
            <person name="Sanz C."/>
            <person name="Schackwitz W."/>
            <person name="Schmutz J."/>
            <person name="Shahriari M."/>
            <person name="Shelest E."/>
            <person name="Silva-Franco F."/>
            <person name="Soanes D."/>
            <person name="Syed K."/>
            <person name="Tagua V.G."/>
            <person name="Talbot N.J."/>
            <person name="Thon M."/>
            <person name="De vries R.P."/>
            <person name="Wiebenga A."/>
            <person name="Yadav J.S."/>
            <person name="Braun E.L."/>
            <person name="Baker S."/>
            <person name="Garre V."/>
            <person name="Horwitz B."/>
            <person name="Torres-Martinez S."/>
            <person name="Idnurm A."/>
            <person name="Herrera-Estrella A."/>
            <person name="Gabaldon T."/>
            <person name="Grigoriev I.V."/>
        </authorList>
    </citation>
    <scope>NUCLEOTIDE SEQUENCE [LARGE SCALE GENOMIC DNA]</scope>
    <source>
        <strain evidence="3">NRRL 1555(-)</strain>
    </source>
</reference>
<sequence>MVSILPPNILSYIATHINKKDQTSCSLVCKRWTEPFLNAYWAKLEIDENKLSTMFATSTLNEVYRKNVHRVWALDLKRINIRHIGYVTQLQQSFPGIKYLFCDEENHEDESDNWMIRSIDWISWRFLTHLSIKLTSKHSGLEDIFMNLSVSRSLAHFTLNSENNVEETNTMLWTQFESLHRHMRQLEYLDINYPLSSISKYDLEMIKTIEPAHKITKITFLDVRIDGSWLYYFALKYPNLLSLNMKPCKARRPLVQETYINKYQGQLILLKTLNQFFPYLKMVQTPTHTCNRWPLYIFYMTLNYFNIKLERVVFDTHVYKSLLMDNLTKCIKQVSESVKIMWVTITDYLNAKPRSRIIFNLCPKLVELHILEHRRIEMEHLLDQCPVLRSLYIENSTTYLINPSRHITIPHSLQKLEFINVSVPIHLFNYISLRCKQLKYLKLKSVTFLIPEWDINGKALFDMHMSQLKTFIIYNYSYCFQHVRHYAIEQLENTDGNSLQHQESQEISFRTNWYHLCLDKTNRKERLLAWELGRRDIEFSQRYYKDFERRKKREKKRKDMIRHCGYAPKRFWKRDLQYGVMIFRFKSVKEYFLDEKREIDKDKHIQSHQLNERKF</sequence>
<dbReference type="VEuPathDB" id="FungiDB:PHYBLDRAFT_138941"/>
<dbReference type="Proteomes" id="UP000077315">
    <property type="component" value="Unassembled WGS sequence"/>
</dbReference>
<protein>
    <recommendedName>
        <fullName evidence="1">F-box domain-containing protein</fullName>
    </recommendedName>
</protein>
<keyword evidence="3" id="KW-1185">Reference proteome</keyword>
<dbReference type="InParanoid" id="A0A163BG97"/>
<dbReference type="Gene3D" id="1.20.1280.50">
    <property type="match status" value="1"/>
</dbReference>
<dbReference type="EMBL" id="KV440971">
    <property type="protein sequence ID" value="OAD81391.1"/>
    <property type="molecule type" value="Genomic_DNA"/>
</dbReference>
<evidence type="ECO:0000313" key="3">
    <source>
        <dbReference type="Proteomes" id="UP000077315"/>
    </source>
</evidence>
<dbReference type="Gene3D" id="3.80.10.10">
    <property type="entry name" value="Ribonuclease Inhibitor"/>
    <property type="match status" value="2"/>
</dbReference>
<feature type="domain" description="F-box" evidence="1">
    <location>
        <begin position="1"/>
        <end position="44"/>
    </location>
</feature>
<dbReference type="RefSeq" id="XP_018299431.1">
    <property type="nucleotide sequence ID" value="XM_018430114.1"/>
</dbReference>
<dbReference type="InterPro" id="IPR036047">
    <property type="entry name" value="F-box-like_dom_sf"/>
</dbReference>